<keyword evidence="3" id="KW-1185">Reference proteome</keyword>
<reference evidence="2 3" key="1">
    <citation type="submission" date="2024-06" db="EMBL/GenBank/DDBJ databases">
        <title>The Natural Products Discovery Center: Release of the First 8490 Sequenced Strains for Exploring Actinobacteria Biosynthetic Diversity.</title>
        <authorList>
            <person name="Kalkreuter E."/>
            <person name="Kautsar S.A."/>
            <person name="Yang D."/>
            <person name="Bader C.D."/>
            <person name="Teijaro C.N."/>
            <person name="Fluegel L."/>
            <person name="Davis C.M."/>
            <person name="Simpson J.R."/>
            <person name="Lauterbach L."/>
            <person name="Steele A.D."/>
            <person name="Gui C."/>
            <person name="Meng S."/>
            <person name="Li G."/>
            <person name="Viehrig K."/>
            <person name="Ye F."/>
            <person name="Su P."/>
            <person name="Kiefer A.F."/>
            <person name="Nichols A."/>
            <person name="Cepeda A.J."/>
            <person name="Yan W."/>
            <person name="Fan B."/>
            <person name="Jiang Y."/>
            <person name="Adhikari A."/>
            <person name="Zheng C.-J."/>
            <person name="Schuster L."/>
            <person name="Cowan T.M."/>
            <person name="Smanski M.J."/>
            <person name="Chevrette M.G."/>
            <person name="De Carvalho L.P.S."/>
            <person name="Shen B."/>
        </authorList>
    </citation>
    <scope>NUCLEOTIDE SEQUENCE [LARGE SCALE GENOMIC DNA]</scope>
    <source>
        <strain evidence="2 3">NPDC005137</strain>
    </source>
</reference>
<dbReference type="EMBL" id="JBEXIP010000061">
    <property type="protein sequence ID" value="MET8438518.1"/>
    <property type="molecule type" value="Genomic_DNA"/>
</dbReference>
<evidence type="ECO:0000259" key="1">
    <source>
        <dbReference type="Pfam" id="PF09350"/>
    </source>
</evidence>
<dbReference type="InterPro" id="IPR018961">
    <property type="entry name" value="DnaJ_homolog_subfam-C_membr-28"/>
</dbReference>
<evidence type="ECO:0000313" key="3">
    <source>
        <dbReference type="Proteomes" id="UP001550044"/>
    </source>
</evidence>
<sequence length="134" mass="15254">MTERKPAGVSFESWVDKQIREAEQRGDFSQLPGFGKPLPGIDRPYDETWWIKAKMQREGVSMLPPALALRKEAEDNRAAVSEARSEAEVRRMLTEVNEKIEAAIRRPPPGPLLNMRPFDIDAVVEEWRAERGPA</sequence>
<accession>A0ABV2UL10</accession>
<comment type="caution">
    <text evidence="2">The sequence shown here is derived from an EMBL/GenBank/DDBJ whole genome shotgun (WGS) entry which is preliminary data.</text>
</comment>
<name>A0ABV2UL10_9ACTN</name>
<dbReference type="Proteomes" id="UP001550044">
    <property type="component" value="Unassembled WGS sequence"/>
</dbReference>
<dbReference type="RefSeq" id="WP_356712921.1">
    <property type="nucleotide sequence ID" value="NZ_JBEXIP010000061.1"/>
</dbReference>
<dbReference type="Pfam" id="PF09350">
    <property type="entry name" value="DJC28_CD"/>
    <property type="match status" value="1"/>
</dbReference>
<feature type="domain" description="DnaJ homologue subfamily C member 28 conserved" evidence="1">
    <location>
        <begin position="14"/>
        <end position="79"/>
    </location>
</feature>
<organism evidence="2 3">
    <name type="scientific">Streptomyces sp. 900116325</name>
    <dbReference type="NCBI Taxonomy" id="3154295"/>
    <lineage>
        <taxon>Bacteria</taxon>
        <taxon>Bacillati</taxon>
        <taxon>Actinomycetota</taxon>
        <taxon>Actinomycetes</taxon>
        <taxon>Kitasatosporales</taxon>
        <taxon>Streptomycetaceae</taxon>
        <taxon>Streptomyces</taxon>
    </lineage>
</organism>
<proteinExistence type="predicted"/>
<evidence type="ECO:0000313" key="2">
    <source>
        <dbReference type="EMBL" id="MET8438518.1"/>
    </source>
</evidence>
<gene>
    <name evidence="2" type="ORF">ABZV61_38565</name>
</gene>
<protein>
    <submittedName>
        <fullName evidence="2">DUF1992 domain-containing protein</fullName>
    </submittedName>
</protein>